<sequence>MKKLLLAPCLLTASLSASENLKIYTYGGGEILQKVFNLVSIICGAKIADYDVAVWIAVNIGLLVAVVLAMTKMNLAPIWKQWLIPVFLTVSLFTLSTEKVIIHDTLIKTDAKQKTYTVDRVPLLLAYTAHFFSSLSHGMTKMIEEGAHIVDDPVYNWTGHIYAGQSLFNTRKMRIIDEVTEENFRNFCSECVFRDLGLGIYTKEELMQAPDLFNFLKERTSKIRGVQYRQPNHSIGPLEGKEEPLPGTLGTLTCHHAISRIHQHLGGQLANAKELLVGSIGSEYQHLIDKSQNAPIQKLIEQQIAIDTLQDYTIGRYDTLAAKRAEQLQISSQKILGAMGANILLASRNYFEALLYGVFPLVIIVSLISLGFKVLLGWIQIIAWVSFWPPCFIIANFVLDSIWEAKKGALGLEKGYSLTMSDGLFNLYNHMEGIACGIFVTIPLLSWGLLYLSKGGASALVHWANSFTARAQGSATVAAGEETTGNYSYQNIGLSSRNFGNVTENQKNLAPLFMGSTTATQDAQGKVITSTPGEGLSLDERKSHLLTDITHSDAFTKSLHAQCREAESLTQGESHTFSQSAAHTANTAQGLNKHLSNTSNTSESWDASKLLSMQRQAQEVFTKAEEYGKTHNIDTTQVFDEALKVGAGWGIGLKAGFDTSLSNRFSEASADQKSERLSDALSIYESMQNLAQTVHREGGTFSAEEGFRDYQDFADSFNQTESSAKQLNTAYSTQKTLENLESDIQSSDLRISEHLNNDFMSYLESNLEDRELIQETLSTPTLRKEAIDGFIQNIKPSQTETPNLKAEYRANTQPYETTSWQDKLETARDQKNLYQKEIQIAPPTQGELFKNGSNTKKLTRIKNEVLGASASQERPLAPEQFEPLYTEAATLKPKTLNEKGEPTEGEFLTRKEEFQKTSSPHFLEKFPKRMAIHSIVRKVGDLLDFPNPDKQKEPYNPGLPGWDDLTPEQQIAVLDARFSDDIP</sequence>
<evidence type="ECO:0000256" key="3">
    <source>
        <dbReference type="SAM" id="SignalP"/>
    </source>
</evidence>
<name>A0ABS0AY59_9BACT</name>
<dbReference type="Proteomes" id="UP001194714">
    <property type="component" value="Unassembled WGS sequence"/>
</dbReference>
<feature type="domain" description="TraG N-terminal Proteobacteria" evidence="4">
    <location>
        <begin position="23"/>
        <end position="472"/>
    </location>
</feature>
<feature type="transmembrane region" description="Helical" evidence="2">
    <location>
        <begin position="434"/>
        <end position="452"/>
    </location>
</feature>
<feature type="transmembrane region" description="Helical" evidence="2">
    <location>
        <begin position="378"/>
        <end position="399"/>
    </location>
</feature>
<protein>
    <recommendedName>
        <fullName evidence="4">TraG N-terminal Proteobacteria domain-containing protein</fullName>
    </recommendedName>
</protein>
<feature type="chain" id="PRO_5047525029" description="TraG N-terminal Proteobacteria domain-containing protein" evidence="3">
    <location>
        <begin position="20"/>
        <end position="983"/>
    </location>
</feature>
<comment type="caution">
    <text evidence="5">The sequence shown here is derived from an EMBL/GenBank/DDBJ whole genome shotgun (WGS) entry which is preliminary data.</text>
</comment>
<keyword evidence="6" id="KW-1185">Reference proteome</keyword>
<evidence type="ECO:0000313" key="5">
    <source>
        <dbReference type="EMBL" id="MBF5059073.1"/>
    </source>
</evidence>
<evidence type="ECO:0000313" key="6">
    <source>
        <dbReference type="Proteomes" id="UP001194714"/>
    </source>
</evidence>
<dbReference type="InterPro" id="IPR012931">
    <property type="entry name" value="TraG_N_Proteobacteria"/>
</dbReference>
<feature type="transmembrane region" description="Helical" evidence="2">
    <location>
        <begin position="82"/>
        <end position="102"/>
    </location>
</feature>
<dbReference type="Pfam" id="PF07916">
    <property type="entry name" value="TraG_N"/>
    <property type="match status" value="1"/>
</dbReference>
<keyword evidence="2" id="KW-0812">Transmembrane</keyword>
<feature type="transmembrane region" description="Helical" evidence="2">
    <location>
        <begin position="52"/>
        <end position="70"/>
    </location>
</feature>
<dbReference type="EMBL" id="JAAEJV010000010">
    <property type="protein sequence ID" value="MBF5059073.1"/>
    <property type="molecule type" value="Genomic_DNA"/>
</dbReference>
<keyword evidence="3" id="KW-0732">Signal</keyword>
<feature type="signal peptide" evidence="3">
    <location>
        <begin position="1"/>
        <end position="19"/>
    </location>
</feature>
<keyword evidence="2" id="KW-1133">Transmembrane helix</keyword>
<evidence type="ECO:0000259" key="4">
    <source>
        <dbReference type="Pfam" id="PF07916"/>
    </source>
</evidence>
<dbReference type="RefSeq" id="WP_194847373.1">
    <property type="nucleotide sequence ID" value="NZ_JAAEJV010000010.1"/>
</dbReference>
<accession>A0ABS0AY59</accession>
<evidence type="ECO:0000256" key="1">
    <source>
        <dbReference type="SAM" id="MobiDB-lite"/>
    </source>
</evidence>
<feature type="region of interest" description="Disordered" evidence="1">
    <location>
        <begin position="944"/>
        <end position="965"/>
    </location>
</feature>
<proteinExistence type="predicted"/>
<evidence type="ECO:0000256" key="2">
    <source>
        <dbReference type="SAM" id="Phobius"/>
    </source>
</evidence>
<gene>
    <name evidence="5" type="ORF">NEPTK9_000578</name>
</gene>
<reference evidence="5 6" key="1">
    <citation type="submission" date="2020-01" db="EMBL/GenBank/DDBJ databases">
        <title>Draft genome sequence of Cand. Neptunochlamydia vexilliferae K9.</title>
        <authorList>
            <person name="Schulz F."/>
            <person name="Koestlbacher S."/>
            <person name="Wascher F."/>
            <person name="Pizzetti I."/>
            <person name="Horn M."/>
        </authorList>
    </citation>
    <scope>NUCLEOTIDE SEQUENCE [LARGE SCALE GENOMIC DNA]</scope>
    <source>
        <strain evidence="5 6">K9</strain>
    </source>
</reference>
<feature type="transmembrane region" description="Helical" evidence="2">
    <location>
        <begin position="353"/>
        <end position="372"/>
    </location>
</feature>
<keyword evidence="2" id="KW-0472">Membrane</keyword>
<organism evidence="5 6">
    <name type="scientific">Candidatus Neptunichlamydia vexilliferae</name>
    <dbReference type="NCBI Taxonomy" id="1651774"/>
    <lineage>
        <taxon>Bacteria</taxon>
        <taxon>Pseudomonadati</taxon>
        <taxon>Chlamydiota</taxon>
        <taxon>Chlamydiia</taxon>
        <taxon>Parachlamydiales</taxon>
        <taxon>Simkaniaceae</taxon>
        <taxon>Candidatus Neptunichlamydia</taxon>
    </lineage>
</organism>